<proteinExistence type="predicted"/>
<feature type="transmembrane region" description="Helical" evidence="1">
    <location>
        <begin position="37"/>
        <end position="57"/>
    </location>
</feature>
<name>A0A1H6XB93_9DEIO</name>
<dbReference type="AlphaFoldDB" id="A0A1H6XB93"/>
<dbReference type="Proteomes" id="UP000199223">
    <property type="component" value="Unassembled WGS sequence"/>
</dbReference>
<evidence type="ECO:0000313" key="3">
    <source>
        <dbReference type="Proteomes" id="UP000199223"/>
    </source>
</evidence>
<dbReference type="EMBL" id="FNZA01000005">
    <property type="protein sequence ID" value="SEJ26423.1"/>
    <property type="molecule type" value="Genomic_DNA"/>
</dbReference>
<sequence>MYEVSEVNAPKWRIWLVTALVCGWGILALRFAQRQEWPMAGLCLLLLLVNVITLWRLTQRGK</sequence>
<keyword evidence="3" id="KW-1185">Reference proteome</keyword>
<reference evidence="3" key="1">
    <citation type="submission" date="2016-10" db="EMBL/GenBank/DDBJ databases">
        <authorList>
            <person name="Varghese N."/>
            <person name="Submissions S."/>
        </authorList>
    </citation>
    <scope>NUCLEOTIDE SEQUENCE [LARGE SCALE GENOMIC DNA]</scope>
    <source>
        <strain evidence="3">CGMCC 1.10218</strain>
    </source>
</reference>
<keyword evidence="1" id="KW-0472">Membrane</keyword>
<keyword evidence="1" id="KW-1133">Transmembrane helix</keyword>
<keyword evidence="1" id="KW-0812">Transmembrane</keyword>
<protein>
    <submittedName>
        <fullName evidence="2">Uncharacterized protein</fullName>
    </submittedName>
</protein>
<accession>A0A1H6XB93</accession>
<evidence type="ECO:0000313" key="2">
    <source>
        <dbReference type="EMBL" id="SEJ26423.1"/>
    </source>
</evidence>
<dbReference type="STRING" id="856736.SAMN04488058_105151"/>
<feature type="transmembrane region" description="Helical" evidence="1">
    <location>
        <begin position="12"/>
        <end position="31"/>
    </location>
</feature>
<organism evidence="2 3">
    <name type="scientific">Deinococcus reticulitermitis</name>
    <dbReference type="NCBI Taxonomy" id="856736"/>
    <lineage>
        <taxon>Bacteria</taxon>
        <taxon>Thermotogati</taxon>
        <taxon>Deinococcota</taxon>
        <taxon>Deinococci</taxon>
        <taxon>Deinococcales</taxon>
        <taxon>Deinococcaceae</taxon>
        <taxon>Deinococcus</taxon>
    </lineage>
</organism>
<gene>
    <name evidence="2" type="ORF">SAMN04488058_105151</name>
</gene>
<evidence type="ECO:0000256" key="1">
    <source>
        <dbReference type="SAM" id="Phobius"/>
    </source>
</evidence>